<dbReference type="EMBL" id="JACHDO010000001">
    <property type="protein sequence ID" value="MBB5492411.1"/>
    <property type="molecule type" value="Genomic_DNA"/>
</dbReference>
<feature type="domain" description="Flavodoxin-like" evidence="2">
    <location>
        <begin position="8"/>
        <end position="198"/>
    </location>
</feature>
<organism evidence="3 4">
    <name type="scientific">Nocardiopsis metallicus</name>
    <dbReference type="NCBI Taxonomy" id="179819"/>
    <lineage>
        <taxon>Bacteria</taxon>
        <taxon>Bacillati</taxon>
        <taxon>Actinomycetota</taxon>
        <taxon>Actinomycetes</taxon>
        <taxon>Streptosporangiales</taxon>
        <taxon>Nocardiopsidaceae</taxon>
        <taxon>Nocardiopsis</taxon>
    </lineage>
</organism>
<evidence type="ECO:0000256" key="1">
    <source>
        <dbReference type="ARBA" id="ARBA00006961"/>
    </source>
</evidence>
<dbReference type="InterPro" id="IPR029039">
    <property type="entry name" value="Flavoprotein-like_sf"/>
</dbReference>
<sequence>MNTQRARIAVVYYSSTGNVHRLAEAVADGAADAGAEVRLRRAAELAPARVVDAQPDWRAHLDATAHIPEPSLDDLRWADGYAFGTPTRFGNVAAQLRQFLDTTSGPWQAGELADKPATGFTASYEAHGGQESTLLSLYNTLFHWGAVVVPTGYVDYEVVNRAGGNPYGVSQVEERAAADPEYVKAVLAAARYQGARLAAFTATLAAARADRQATSGGPQPVPVG</sequence>
<gene>
    <name evidence="3" type="ORF">HNR07_003548</name>
</gene>
<comment type="caution">
    <text evidence="3">The sequence shown here is derived from an EMBL/GenBank/DDBJ whole genome shotgun (WGS) entry which is preliminary data.</text>
</comment>
<name>A0A840WHD1_9ACTN</name>
<dbReference type="AlphaFoldDB" id="A0A840WHD1"/>
<dbReference type="NCBIfam" id="NF002999">
    <property type="entry name" value="PRK03767.1"/>
    <property type="match status" value="1"/>
</dbReference>
<protein>
    <submittedName>
        <fullName evidence="3">NAD(P)H dehydrogenase (Quinone)</fullName>
        <ecNumber evidence="3">1.6.5.2</ecNumber>
    </submittedName>
</protein>
<comment type="similarity">
    <text evidence="1">Belongs to the WrbA family.</text>
</comment>
<dbReference type="PANTHER" id="PTHR30546:SF23">
    <property type="entry name" value="FLAVOPROTEIN-LIKE PROTEIN YCP4-RELATED"/>
    <property type="match status" value="1"/>
</dbReference>
<dbReference type="SUPFAM" id="SSF52218">
    <property type="entry name" value="Flavoproteins"/>
    <property type="match status" value="1"/>
</dbReference>
<reference evidence="3 4" key="1">
    <citation type="submission" date="2020-08" db="EMBL/GenBank/DDBJ databases">
        <title>Sequencing the genomes of 1000 actinobacteria strains.</title>
        <authorList>
            <person name="Klenk H.-P."/>
        </authorList>
    </citation>
    <scope>NUCLEOTIDE SEQUENCE [LARGE SCALE GENOMIC DNA]</scope>
    <source>
        <strain evidence="3 4">DSM 44598</strain>
    </source>
</reference>
<keyword evidence="4" id="KW-1185">Reference proteome</keyword>
<dbReference type="Proteomes" id="UP000579647">
    <property type="component" value="Unassembled WGS sequence"/>
</dbReference>
<dbReference type="GO" id="GO:0003955">
    <property type="term" value="F:NAD(P)H dehydrogenase (quinone) activity"/>
    <property type="evidence" value="ECO:0007669"/>
    <property type="project" value="UniProtKB-EC"/>
</dbReference>
<dbReference type="InterPro" id="IPR010089">
    <property type="entry name" value="Flavoprotein_WrbA-like"/>
</dbReference>
<dbReference type="Gene3D" id="3.40.50.360">
    <property type="match status" value="1"/>
</dbReference>
<proteinExistence type="inferred from homology"/>
<evidence type="ECO:0000313" key="3">
    <source>
        <dbReference type="EMBL" id="MBB5492411.1"/>
    </source>
</evidence>
<dbReference type="FunFam" id="3.40.50.360:FF:000001">
    <property type="entry name" value="NAD(P)H dehydrogenase (Quinone) FQR1-like"/>
    <property type="match status" value="1"/>
</dbReference>
<dbReference type="RefSeq" id="WP_184365874.1">
    <property type="nucleotide sequence ID" value="NZ_BAAAKM010000050.1"/>
</dbReference>
<dbReference type="GO" id="GO:0010181">
    <property type="term" value="F:FMN binding"/>
    <property type="evidence" value="ECO:0007669"/>
    <property type="project" value="InterPro"/>
</dbReference>
<dbReference type="Pfam" id="PF03358">
    <property type="entry name" value="FMN_red"/>
    <property type="match status" value="1"/>
</dbReference>
<dbReference type="NCBIfam" id="TIGR01755">
    <property type="entry name" value="flav_wrbA"/>
    <property type="match status" value="1"/>
</dbReference>
<evidence type="ECO:0000313" key="4">
    <source>
        <dbReference type="Proteomes" id="UP000579647"/>
    </source>
</evidence>
<dbReference type="InterPro" id="IPR005025">
    <property type="entry name" value="FMN_Rdtase-like_dom"/>
</dbReference>
<keyword evidence="3" id="KW-0560">Oxidoreductase</keyword>
<accession>A0A840WHD1</accession>
<evidence type="ECO:0000259" key="2">
    <source>
        <dbReference type="PROSITE" id="PS50902"/>
    </source>
</evidence>
<dbReference type="PROSITE" id="PS50902">
    <property type="entry name" value="FLAVODOXIN_LIKE"/>
    <property type="match status" value="1"/>
</dbReference>
<dbReference type="PANTHER" id="PTHR30546">
    <property type="entry name" value="FLAVODOXIN-RELATED PROTEIN WRBA-RELATED"/>
    <property type="match status" value="1"/>
</dbReference>
<dbReference type="EC" id="1.6.5.2" evidence="3"/>
<dbReference type="InterPro" id="IPR008254">
    <property type="entry name" value="Flavodoxin/NO_synth"/>
</dbReference>
<dbReference type="GO" id="GO:0016020">
    <property type="term" value="C:membrane"/>
    <property type="evidence" value="ECO:0007669"/>
    <property type="project" value="TreeGrafter"/>
</dbReference>